<accession>A0A7J4IX61</accession>
<dbReference type="EMBL" id="JAGVWF010000058">
    <property type="protein sequence ID" value="MBS3059587.1"/>
    <property type="molecule type" value="Genomic_DNA"/>
</dbReference>
<keyword evidence="1" id="KW-1133">Transmembrane helix</keyword>
<dbReference type="AlphaFoldDB" id="A0A7J4IX61"/>
<dbReference type="GO" id="GO:0006508">
    <property type="term" value="P:proteolysis"/>
    <property type="evidence" value="ECO:0007669"/>
    <property type="project" value="UniProtKB-KW"/>
</dbReference>
<keyword evidence="3" id="KW-0482">Metalloprotease</keyword>
<keyword evidence="1" id="KW-0812">Transmembrane</keyword>
<reference evidence="4" key="2">
    <citation type="submission" date="2021-03" db="EMBL/GenBank/DDBJ databases">
        <authorList>
            <person name="Jaffe A."/>
        </authorList>
    </citation>
    <scope>NUCLEOTIDE SEQUENCE</scope>
    <source>
        <strain evidence="4">RIFCSPHIGHO2_01_FULL_GW2011_AR10_43_9</strain>
    </source>
</reference>
<evidence type="ECO:0000259" key="2">
    <source>
        <dbReference type="Pfam" id="PF02517"/>
    </source>
</evidence>
<keyword evidence="3" id="KW-0645">Protease</keyword>
<feature type="transmembrane region" description="Helical" evidence="1">
    <location>
        <begin position="152"/>
        <end position="170"/>
    </location>
</feature>
<feature type="transmembrane region" description="Helical" evidence="1">
    <location>
        <begin position="41"/>
        <end position="66"/>
    </location>
</feature>
<evidence type="ECO:0000313" key="4">
    <source>
        <dbReference type="EMBL" id="MBS3059587.1"/>
    </source>
</evidence>
<dbReference type="EMBL" id="DUFG01000017">
    <property type="protein sequence ID" value="HIH08377.1"/>
    <property type="molecule type" value="Genomic_DNA"/>
</dbReference>
<dbReference type="GO" id="GO:0008237">
    <property type="term" value="F:metallopeptidase activity"/>
    <property type="evidence" value="ECO:0007669"/>
    <property type="project" value="UniProtKB-KW"/>
</dbReference>
<dbReference type="InterPro" id="IPR003675">
    <property type="entry name" value="Rce1/LyrA-like_dom"/>
</dbReference>
<evidence type="ECO:0000313" key="5">
    <source>
        <dbReference type="Proteomes" id="UP000577419"/>
    </source>
</evidence>
<reference evidence="5" key="1">
    <citation type="journal article" date="2020" name="bioRxiv">
        <title>A rank-normalized archaeal taxonomy based on genome phylogeny resolves widespread incomplete and uneven classifications.</title>
        <authorList>
            <person name="Rinke C."/>
            <person name="Chuvochina M."/>
            <person name="Mussig A.J."/>
            <person name="Chaumeil P.-A."/>
            <person name="Waite D.W."/>
            <person name="Whitman W.B."/>
            <person name="Parks D.H."/>
            <person name="Hugenholtz P."/>
        </authorList>
    </citation>
    <scope>NUCLEOTIDE SEQUENCE [LARGE SCALE GENOMIC DNA]</scope>
</reference>
<feature type="domain" description="CAAX prenyl protease 2/Lysostaphin resistance protein A-like" evidence="2">
    <location>
        <begin position="83"/>
        <end position="165"/>
    </location>
</feature>
<dbReference type="Proteomes" id="UP000683213">
    <property type="component" value="Unassembled WGS sequence"/>
</dbReference>
<dbReference type="PANTHER" id="PTHR43592">
    <property type="entry name" value="CAAX AMINO TERMINAL PROTEASE"/>
    <property type="match status" value="1"/>
</dbReference>
<dbReference type="GO" id="GO:0004175">
    <property type="term" value="F:endopeptidase activity"/>
    <property type="evidence" value="ECO:0007669"/>
    <property type="project" value="UniProtKB-ARBA"/>
</dbReference>
<keyword evidence="1" id="KW-0472">Membrane</keyword>
<organism evidence="3 5">
    <name type="scientific">Candidatus Iainarchaeum sp</name>
    <dbReference type="NCBI Taxonomy" id="3101447"/>
    <lineage>
        <taxon>Archaea</taxon>
        <taxon>Candidatus Iainarchaeota</taxon>
        <taxon>Candidatus Iainarchaeia</taxon>
        <taxon>Candidatus Iainarchaeales</taxon>
        <taxon>Candidatus Iainarchaeaceae</taxon>
        <taxon>Candidatus Iainarchaeum</taxon>
    </lineage>
</organism>
<comment type="caution">
    <text evidence="3">The sequence shown here is derived from an EMBL/GenBank/DDBJ whole genome shotgun (WGS) entry which is preliminary data.</text>
</comment>
<dbReference type="GO" id="GO:0080120">
    <property type="term" value="P:CAAX-box protein maturation"/>
    <property type="evidence" value="ECO:0007669"/>
    <property type="project" value="UniProtKB-ARBA"/>
</dbReference>
<evidence type="ECO:0000256" key="1">
    <source>
        <dbReference type="SAM" id="Phobius"/>
    </source>
</evidence>
<sequence>MTDLLIDFLLIFGPASFLLVTKKDPVKELGLYPKGIKTDFLNAAMLLIALIVISLLITAITSLFQLNDLDKVAERVKFLQQSAPVIFAYLLIVRVVSEEIFFRGFLVGRIGWIGASIVFGLAHIFYGSIVEVFGAVVLGGVLAKAFEKNGNLIPNILAHMVYNLIFVVTLI</sequence>
<proteinExistence type="predicted"/>
<protein>
    <submittedName>
        <fullName evidence="3">CPBP family intramembrane metalloprotease</fullName>
    </submittedName>
</protein>
<dbReference type="PANTHER" id="PTHR43592:SF15">
    <property type="entry name" value="CAAX AMINO TERMINAL PROTEASE FAMILY PROTEIN"/>
    <property type="match status" value="1"/>
</dbReference>
<keyword evidence="3" id="KW-0378">Hydrolase</keyword>
<dbReference type="Proteomes" id="UP000577419">
    <property type="component" value="Unassembled WGS sequence"/>
</dbReference>
<evidence type="ECO:0000313" key="3">
    <source>
        <dbReference type="EMBL" id="HIH08377.1"/>
    </source>
</evidence>
<dbReference type="Pfam" id="PF02517">
    <property type="entry name" value="Rce1-like"/>
    <property type="match status" value="1"/>
</dbReference>
<feature type="transmembrane region" description="Helical" evidence="1">
    <location>
        <begin position="102"/>
        <end position="122"/>
    </location>
</feature>
<reference evidence="4" key="3">
    <citation type="submission" date="2021-05" db="EMBL/GenBank/DDBJ databases">
        <title>Protein family content uncovers lineage relationships and bacterial pathway maintenance mechanisms in DPANN archaea.</title>
        <authorList>
            <person name="Castelle C.J."/>
            <person name="Meheust R."/>
            <person name="Jaffe A.L."/>
            <person name="Seitz K."/>
            <person name="Gong X."/>
            <person name="Baker B.J."/>
            <person name="Banfield J.F."/>
        </authorList>
    </citation>
    <scope>NUCLEOTIDE SEQUENCE</scope>
    <source>
        <strain evidence="4">RIFCSPHIGHO2_01_FULL_GW2011_AR10_43_9</strain>
    </source>
</reference>
<feature type="transmembrane region" description="Helical" evidence="1">
    <location>
        <begin position="78"/>
        <end position="96"/>
    </location>
</feature>
<name>A0A7J4IX61_9ARCH</name>
<gene>
    <name evidence="3" type="ORF">HA237_03335</name>
    <name evidence="4" type="ORF">J4224_04150</name>
</gene>